<dbReference type="NCBIfam" id="NF033572">
    <property type="entry name" value="transpos_ISKra4"/>
    <property type="match status" value="1"/>
</dbReference>
<evidence type="ECO:0000313" key="1">
    <source>
        <dbReference type="EMBL" id="RJY06682.1"/>
    </source>
</evidence>
<protein>
    <submittedName>
        <fullName evidence="1">ISKra4 family transposase</fullName>
    </submittedName>
</protein>
<gene>
    <name evidence="1" type="ORF">D5R81_17445</name>
</gene>
<dbReference type="OrthoDB" id="9204559at2"/>
<name>A0A3A6T6B2_9GAMM</name>
<proteinExistence type="predicted"/>
<sequence length="429" mass="48622">MSSVIISSNSSGTQILLTIKHNDSMLSFEDQLQSELNAAGRLAECKQLENLDTDGSPFFLGNVKMTSKKRKQLKVYETPYGSVEVPRYVYQNSKGGSTYSPLDHNARIVVNSTPKFAQMVSWKYAEMASPQVQKDFEQNHKRTTSRATLRDIADVVGAIAQSKEDSWTYAIPDLPEPVATVSIGLDGAIMLYHEGYREAMCGSITLYDAAGNRMFSSYCAEAPEYGKVSFIERFTREIDKFKKRFPDATYVGVADGAPDNWIFLKPFVAECILDFYHVSEYISEAANALYAGKTKKDKRKKWYRETLHNLKRNQGEAECLNQILQKSEPSNHYPTTIAKLEKVKTYFKNHWHQMGYAQALENRYPIGSGVTEAACKTLIKSRMCRSGMRWKKEGASMLLTLRALVCSTGVWDKFWAKISNYGFPLMHNY</sequence>
<dbReference type="EMBL" id="QYYH01000155">
    <property type="protein sequence ID" value="RJY06682.1"/>
    <property type="molecule type" value="Genomic_DNA"/>
</dbReference>
<dbReference type="RefSeq" id="WP_121854896.1">
    <property type="nucleotide sequence ID" value="NZ_CP037952.1"/>
</dbReference>
<organism evidence="1 2">
    <name type="scientific">Parashewanella spongiae</name>
    <dbReference type="NCBI Taxonomy" id="342950"/>
    <lineage>
        <taxon>Bacteria</taxon>
        <taxon>Pseudomonadati</taxon>
        <taxon>Pseudomonadota</taxon>
        <taxon>Gammaproteobacteria</taxon>
        <taxon>Alteromonadales</taxon>
        <taxon>Shewanellaceae</taxon>
        <taxon>Parashewanella</taxon>
    </lineage>
</organism>
<evidence type="ECO:0000313" key="2">
    <source>
        <dbReference type="Proteomes" id="UP000273022"/>
    </source>
</evidence>
<dbReference type="AlphaFoldDB" id="A0A3A6T6B2"/>
<dbReference type="Proteomes" id="UP000273022">
    <property type="component" value="Unassembled WGS sequence"/>
</dbReference>
<reference evidence="1 2" key="1">
    <citation type="submission" date="2018-09" db="EMBL/GenBank/DDBJ databases">
        <title>Phylogeny of the Shewanellaceae, and recommendation for two new genera, Pseudoshewanella and Parashewanella.</title>
        <authorList>
            <person name="Wang G."/>
        </authorList>
    </citation>
    <scope>NUCLEOTIDE SEQUENCE [LARGE SCALE GENOMIC DNA]</scope>
    <source>
        <strain evidence="1 2">KCTC 22492</strain>
    </source>
</reference>
<comment type="caution">
    <text evidence="1">The sequence shown here is derived from an EMBL/GenBank/DDBJ whole genome shotgun (WGS) entry which is preliminary data.</text>
</comment>
<accession>A0A3A6T6B2</accession>
<keyword evidence="2" id="KW-1185">Reference proteome</keyword>